<feature type="domain" description="HTH tetR-type" evidence="3">
    <location>
        <begin position="9"/>
        <end position="69"/>
    </location>
</feature>
<comment type="caution">
    <text evidence="4">The sequence shown here is derived from an EMBL/GenBank/DDBJ whole genome shotgun (WGS) entry which is preliminary data.</text>
</comment>
<gene>
    <name evidence="4" type="ORF">PQJ61_07450</name>
</gene>
<feature type="DNA-binding region" description="H-T-H motif" evidence="2">
    <location>
        <begin position="32"/>
        <end position="51"/>
    </location>
</feature>
<reference evidence="4 5" key="1">
    <citation type="submission" date="2022-12" db="EMBL/GenBank/DDBJ databases">
        <title>Metagenome assembled genome from gulf of manar.</title>
        <authorList>
            <person name="Kohli P."/>
            <person name="Pk S."/>
            <person name="Venkata Ramana C."/>
            <person name="Sasikala C."/>
        </authorList>
    </citation>
    <scope>NUCLEOTIDE SEQUENCE [LARGE SCALE GENOMIC DNA]</scope>
    <source>
        <strain evidence="4">JB008</strain>
    </source>
</reference>
<evidence type="ECO:0000313" key="5">
    <source>
        <dbReference type="Proteomes" id="UP001221217"/>
    </source>
</evidence>
<dbReference type="EMBL" id="JAQQAL010000014">
    <property type="protein sequence ID" value="MDC7226585.1"/>
    <property type="molecule type" value="Genomic_DNA"/>
</dbReference>
<organism evidence="4 5">
    <name type="scientific">Candidatus Thalassospirochaeta sargassi</name>
    <dbReference type="NCBI Taxonomy" id="3119039"/>
    <lineage>
        <taxon>Bacteria</taxon>
        <taxon>Pseudomonadati</taxon>
        <taxon>Spirochaetota</taxon>
        <taxon>Spirochaetia</taxon>
        <taxon>Spirochaetales</taxon>
        <taxon>Spirochaetaceae</taxon>
        <taxon>Candidatus Thalassospirochaeta</taxon>
    </lineage>
</organism>
<evidence type="ECO:0000256" key="2">
    <source>
        <dbReference type="PROSITE-ProRule" id="PRU00335"/>
    </source>
</evidence>
<dbReference type="PRINTS" id="PR00455">
    <property type="entry name" value="HTHTETR"/>
</dbReference>
<dbReference type="InterPro" id="IPR009057">
    <property type="entry name" value="Homeodomain-like_sf"/>
</dbReference>
<name>A0AAJ1IC94_9SPIO</name>
<dbReference type="Gene3D" id="1.10.357.10">
    <property type="entry name" value="Tetracycline Repressor, domain 2"/>
    <property type="match status" value="1"/>
</dbReference>
<evidence type="ECO:0000256" key="1">
    <source>
        <dbReference type="ARBA" id="ARBA00023125"/>
    </source>
</evidence>
<sequence length="195" mass="22004">MSASELQKQRMTQYFIDAAKEILRGEGLKVASARNIADKAGYSYATLYNYFEDLTSLIFECVRDFQAELEALITPAVESTENGADKIRRGVTAWINYFVQYPGIFELFFLERIGEVGHRSDIADVIYASIEPACQPGLDQLVSEGSLTQNEAETKMNSIRFQITGLLLYYGNRKNPSDYTGLIKTLDRQIELLIS</sequence>
<keyword evidence="1 2" id="KW-0238">DNA-binding</keyword>
<dbReference type="Pfam" id="PF00440">
    <property type="entry name" value="TetR_N"/>
    <property type="match status" value="1"/>
</dbReference>
<dbReference type="GO" id="GO:0003677">
    <property type="term" value="F:DNA binding"/>
    <property type="evidence" value="ECO:0007669"/>
    <property type="project" value="UniProtKB-UniRule"/>
</dbReference>
<dbReference type="PROSITE" id="PS50977">
    <property type="entry name" value="HTH_TETR_2"/>
    <property type="match status" value="1"/>
</dbReference>
<dbReference type="PANTHER" id="PTHR43479">
    <property type="entry name" value="ACREF/ENVCD OPERON REPRESSOR-RELATED"/>
    <property type="match status" value="1"/>
</dbReference>
<dbReference type="AlphaFoldDB" id="A0AAJ1IC94"/>
<dbReference type="SUPFAM" id="SSF46689">
    <property type="entry name" value="Homeodomain-like"/>
    <property type="match status" value="1"/>
</dbReference>
<dbReference type="InterPro" id="IPR050624">
    <property type="entry name" value="HTH-type_Tx_Regulator"/>
</dbReference>
<protein>
    <submittedName>
        <fullName evidence="4">TetR/AcrR family transcriptional regulator</fullName>
    </submittedName>
</protein>
<dbReference type="Proteomes" id="UP001221217">
    <property type="component" value="Unassembled WGS sequence"/>
</dbReference>
<evidence type="ECO:0000259" key="3">
    <source>
        <dbReference type="PROSITE" id="PS50977"/>
    </source>
</evidence>
<evidence type="ECO:0000313" key="4">
    <source>
        <dbReference type="EMBL" id="MDC7226585.1"/>
    </source>
</evidence>
<dbReference type="InterPro" id="IPR001647">
    <property type="entry name" value="HTH_TetR"/>
</dbReference>
<proteinExistence type="predicted"/>
<dbReference type="PANTHER" id="PTHR43479:SF11">
    <property type="entry name" value="ACREF_ENVCD OPERON REPRESSOR-RELATED"/>
    <property type="match status" value="1"/>
</dbReference>
<accession>A0AAJ1IC94</accession>